<dbReference type="PANTHER" id="PTHR10598">
    <property type="entry name" value="SET1/ASH2 HISTONE METHYLTRANSFERASE COMPLEX SUBUNIT ASH2"/>
    <property type="match status" value="1"/>
</dbReference>
<dbReference type="PANTHER" id="PTHR10598:SF0">
    <property type="entry name" value="SET1_ASH2 HISTONE METHYLTRANSFERASE COMPLEX SUBUNIT ASH2"/>
    <property type="match status" value="1"/>
</dbReference>
<evidence type="ECO:0000313" key="6">
    <source>
        <dbReference type="Proteomes" id="UP000241890"/>
    </source>
</evidence>
<dbReference type="AlphaFoldDB" id="A0A2R5GTY0"/>
<comment type="caution">
    <text evidence="5">The sequence shown here is derived from an EMBL/GenBank/DDBJ whole genome shotgun (WGS) entry which is preliminary data.</text>
</comment>
<dbReference type="InterPro" id="IPR003877">
    <property type="entry name" value="SPRY_dom"/>
</dbReference>
<evidence type="ECO:0000256" key="1">
    <source>
        <dbReference type="ARBA" id="ARBA00004123"/>
    </source>
</evidence>
<evidence type="ECO:0000256" key="2">
    <source>
        <dbReference type="ARBA" id="ARBA00023242"/>
    </source>
</evidence>
<comment type="subcellular location">
    <subcellularLocation>
        <location evidence="1">Nucleus</location>
    </subcellularLocation>
</comment>
<feature type="compositionally biased region" description="Acidic residues" evidence="3">
    <location>
        <begin position="1"/>
        <end position="11"/>
    </location>
</feature>
<dbReference type="InterPro" id="IPR037353">
    <property type="entry name" value="ASH2"/>
</dbReference>
<dbReference type="EMBL" id="BEYU01000177">
    <property type="protein sequence ID" value="GBG34025.1"/>
    <property type="molecule type" value="Genomic_DNA"/>
</dbReference>
<dbReference type="GO" id="GO:0000976">
    <property type="term" value="F:transcription cis-regulatory region binding"/>
    <property type="evidence" value="ECO:0007669"/>
    <property type="project" value="TreeGrafter"/>
</dbReference>
<organism evidence="5 6">
    <name type="scientific">Hondaea fermentalgiana</name>
    <dbReference type="NCBI Taxonomy" id="2315210"/>
    <lineage>
        <taxon>Eukaryota</taxon>
        <taxon>Sar</taxon>
        <taxon>Stramenopiles</taxon>
        <taxon>Bigyra</taxon>
        <taxon>Labyrinthulomycetes</taxon>
        <taxon>Thraustochytrida</taxon>
        <taxon>Thraustochytriidae</taxon>
        <taxon>Hondaea</taxon>
    </lineage>
</organism>
<dbReference type="SUPFAM" id="SSF49899">
    <property type="entry name" value="Concanavalin A-like lectins/glucanases"/>
    <property type="match status" value="1"/>
</dbReference>
<dbReference type="InterPro" id="IPR043136">
    <property type="entry name" value="B30.2/SPRY_sf"/>
</dbReference>
<dbReference type="GO" id="GO:0008168">
    <property type="term" value="F:methyltransferase activity"/>
    <property type="evidence" value="ECO:0007669"/>
    <property type="project" value="UniProtKB-KW"/>
</dbReference>
<dbReference type="GO" id="GO:0048188">
    <property type="term" value="C:Set1C/COMPASS complex"/>
    <property type="evidence" value="ECO:0007669"/>
    <property type="project" value="InterPro"/>
</dbReference>
<evidence type="ECO:0000256" key="3">
    <source>
        <dbReference type="SAM" id="MobiDB-lite"/>
    </source>
</evidence>
<dbReference type="InterPro" id="IPR013320">
    <property type="entry name" value="ConA-like_dom_sf"/>
</dbReference>
<accession>A0A2R5GTY0</accession>
<keyword evidence="6" id="KW-1185">Reference proteome</keyword>
<feature type="region of interest" description="Disordered" evidence="3">
    <location>
        <begin position="1"/>
        <end position="111"/>
    </location>
</feature>
<dbReference type="GO" id="GO:0032259">
    <property type="term" value="P:methylation"/>
    <property type="evidence" value="ECO:0007669"/>
    <property type="project" value="UniProtKB-KW"/>
</dbReference>
<feature type="compositionally biased region" description="Low complexity" evidence="3">
    <location>
        <begin position="338"/>
        <end position="352"/>
    </location>
</feature>
<evidence type="ECO:0000313" key="5">
    <source>
        <dbReference type="EMBL" id="GBG34025.1"/>
    </source>
</evidence>
<feature type="compositionally biased region" description="Basic and acidic residues" evidence="3">
    <location>
        <begin position="33"/>
        <end position="53"/>
    </location>
</feature>
<feature type="region of interest" description="Disordered" evidence="3">
    <location>
        <begin position="328"/>
        <end position="352"/>
    </location>
</feature>
<keyword evidence="5" id="KW-0489">Methyltransferase</keyword>
<keyword evidence="5" id="KW-0808">Transferase</keyword>
<reference evidence="5 6" key="1">
    <citation type="submission" date="2017-12" db="EMBL/GenBank/DDBJ databases">
        <title>Sequencing, de novo assembly and annotation of complete genome of a new Thraustochytrid species, strain FCC1311.</title>
        <authorList>
            <person name="Sedici K."/>
            <person name="Godart F."/>
            <person name="Aiese Cigliano R."/>
            <person name="Sanseverino W."/>
            <person name="Barakat M."/>
            <person name="Ortet P."/>
            <person name="Marechal E."/>
            <person name="Cagnac O."/>
            <person name="Amato A."/>
        </authorList>
    </citation>
    <scope>NUCLEOTIDE SEQUENCE [LARGE SCALE GENOMIC DNA]</scope>
</reference>
<dbReference type="InParanoid" id="A0A2R5GTY0"/>
<proteinExistence type="predicted"/>
<sequence>MATADEDDVEMADPVVEDDHLAGGGSARRRRGDGHAGDDDVKAEDDLGASRHDDDDEDEEDEEDEEEEANVDEDDEDEDEDEDDEDEDDEEEEEEEDGEDASTRKRKRRKDKQGDDNFTKLVFGGDLRQVVADHIEFSRSDCAHRLKRSADGLSVSGYKGFRSCRVNFGVLSGHWFCEMRIEEMKASADVKVAGHVRLGWSQYSSPIEAPVGFHKSGFGYRDVDGSKVNDALREPYGDAGFVEGDVIGLEINVDVEDTSASFIRFYRNGEDQGVAFRGMLPDKIGFFATVSLYQSARVALVPGPAFSTSNALPQGARPLCELAATRLPPRLATPPPSSEIAAAPAATKQQDT</sequence>
<name>A0A2R5GTY0_9STRA</name>
<dbReference type="SMART" id="SM00449">
    <property type="entry name" value="SPRY"/>
    <property type="match status" value="1"/>
</dbReference>
<feature type="domain" description="SPRY" evidence="4">
    <location>
        <begin position="172"/>
        <end position="306"/>
    </location>
</feature>
<feature type="compositionally biased region" description="Acidic residues" evidence="3">
    <location>
        <begin position="54"/>
        <end position="100"/>
    </location>
</feature>
<evidence type="ECO:0000259" key="4">
    <source>
        <dbReference type="SMART" id="SM00449"/>
    </source>
</evidence>
<gene>
    <name evidence="5" type="ORF">FCC1311_102482</name>
</gene>
<dbReference type="OrthoDB" id="10266026at2759"/>
<protein>
    <submittedName>
        <fullName evidence="5">Set1/Ash2 histone methyltransferase complex subunit ASH2</fullName>
    </submittedName>
</protein>
<dbReference type="Proteomes" id="UP000241890">
    <property type="component" value="Unassembled WGS sequence"/>
</dbReference>
<keyword evidence="2" id="KW-0539">Nucleus</keyword>
<dbReference type="Gene3D" id="2.60.120.920">
    <property type="match status" value="1"/>
</dbReference>
<dbReference type="Pfam" id="PF00622">
    <property type="entry name" value="SPRY"/>
    <property type="match status" value="1"/>
</dbReference>
<dbReference type="CDD" id="cd12872">
    <property type="entry name" value="SPRY_Ash2"/>
    <property type="match status" value="1"/>
</dbReference>